<dbReference type="InterPro" id="IPR011057">
    <property type="entry name" value="Mss4-like_sf"/>
</dbReference>
<dbReference type="SUPFAM" id="SSF51316">
    <property type="entry name" value="Mss4-like"/>
    <property type="match status" value="1"/>
</dbReference>
<dbReference type="PANTHER" id="PTHR28620">
    <property type="entry name" value="CENTROMERE PROTEIN V"/>
    <property type="match status" value="1"/>
</dbReference>
<sequence>MSEQQPTRVPFTGSCHCGGTQYVLFLTLPHPYSETLPPPPSGVQRFYRCNCTTCHKRGHFHIRPLSPTDDFLLLSPLDPLEQLGDYQCGEKRLHFLSCKTCAVGLFIFEGEGEVVELDLEELGVHGRGERGTKTQLWRPKKGGGHPELGNYVSVNGHTVDANQDGFDMRELTEKNFVMYCDCFGDETPPRYGKPQVHGCY</sequence>
<gene>
    <name evidence="5" type="ORF">VFPPC_11748</name>
</gene>
<dbReference type="GO" id="GO:0046872">
    <property type="term" value="F:metal ion binding"/>
    <property type="evidence" value="ECO:0007669"/>
    <property type="project" value="UniProtKB-KW"/>
</dbReference>
<dbReference type="STRING" id="1380566.A0A179EYM0"/>
<evidence type="ECO:0000256" key="1">
    <source>
        <dbReference type="ARBA" id="ARBA00005495"/>
    </source>
</evidence>
<proteinExistence type="inferred from homology"/>
<keyword evidence="2" id="KW-0479">Metal-binding</keyword>
<dbReference type="EMBL" id="LSBJ02000002">
    <property type="protein sequence ID" value="OAQ57999.1"/>
    <property type="molecule type" value="Genomic_DNA"/>
</dbReference>
<dbReference type="GeneID" id="28853836"/>
<comment type="caution">
    <text evidence="5">The sequence shown here is derived from an EMBL/GenBank/DDBJ whole genome shotgun (WGS) entry which is preliminary data.</text>
</comment>
<dbReference type="GO" id="GO:0016846">
    <property type="term" value="F:carbon-sulfur lyase activity"/>
    <property type="evidence" value="ECO:0007669"/>
    <property type="project" value="InterPro"/>
</dbReference>
<reference evidence="5 6" key="1">
    <citation type="journal article" date="2016" name="PLoS Pathog.">
        <title>Biosynthesis of antibiotic leucinostatins in bio-control fungus Purpureocillium lilacinum and their inhibition on phytophthora revealed by genome mining.</title>
        <authorList>
            <person name="Wang G."/>
            <person name="Liu Z."/>
            <person name="Lin R."/>
            <person name="Li E."/>
            <person name="Mao Z."/>
            <person name="Ling J."/>
            <person name="Yang Y."/>
            <person name="Yin W.B."/>
            <person name="Xie B."/>
        </authorList>
    </citation>
    <scope>NUCLEOTIDE SEQUENCE [LARGE SCALE GENOMIC DNA]</scope>
    <source>
        <strain evidence="5">170</strain>
    </source>
</reference>
<evidence type="ECO:0000313" key="6">
    <source>
        <dbReference type="Proteomes" id="UP000078397"/>
    </source>
</evidence>
<feature type="domain" description="CENP-V/GFA" evidence="4">
    <location>
        <begin position="11"/>
        <end position="138"/>
    </location>
</feature>
<dbReference type="PANTHER" id="PTHR28620:SF1">
    <property type="entry name" value="CENP-V_GFA DOMAIN-CONTAINING PROTEIN"/>
    <property type="match status" value="1"/>
</dbReference>
<dbReference type="Gene3D" id="2.170.150.70">
    <property type="match status" value="1"/>
</dbReference>
<name>A0A179EYM0_METCM</name>
<comment type="similarity">
    <text evidence="1">Belongs to the Gfa family.</text>
</comment>
<dbReference type="OrthoDB" id="3930719at2759"/>
<dbReference type="AlphaFoldDB" id="A0A179EYM0"/>
<evidence type="ECO:0000259" key="4">
    <source>
        <dbReference type="PROSITE" id="PS51891"/>
    </source>
</evidence>
<keyword evidence="3" id="KW-0862">Zinc</keyword>
<dbReference type="Proteomes" id="UP000078397">
    <property type="component" value="Unassembled WGS sequence"/>
</dbReference>
<dbReference type="InterPro" id="IPR052355">
    <property type="entry name" value="CENP-V-like"/>
</dbReference>
<evidence type="ECO:0000313" key="5">
    <source>
        <dbReference type="EMBL" id="OAQ57999.1"/>
    </source>
</evidence>
<organism evidence="5 6">
    <name type="scientific">Pochonia chlamydosporia 170</name>
    <dbReference type="NCBI Taxonomy" id="1380566"/>
    <lineage>
        <taxon>Eukaryota</taxon>
        <taxon>Fungi</taxon>
        <taxon>Dikarya</taxon>
        <taxon>Ascomycota</taxon>
        <taxon>Pezizomycotina</taxon>
        <taxon>Sordariomycetes</taxon>
        <taxon>Hypocreomycetidae</taxon>
        <taxon>Hypocreales</taxon>
        <taxon>Clavicipitaceae</taxon>
        <taxon>Pochonia</taxon>
    </lineage>
</organism>
<protein>
    <recommendedName>
        <fullName evidence="4">CENP-V/GFA domain-containing protein</fullName>
    </recommendedName>
</protein>
<evidence type="ECO:0000256" key="2">
    <source>
        <dbReference type="ARBA" id="ARBA00022723"/>
    </source>
</evidence>
<dbReference type="InterPro" id="IPR006913">
    <property type="entry name" value="CENP-V/GFA"/>
</dbReference>
<evidence type="ECO:0000256" key="3">
    <source>
        <dbReference type="ARBA" id="ARBA00022833"/>
    </source>
</evidence>
<dbReference type="RefSeq" id="XP_018136227.1">
    <property type="nucleotide sequence ID" value="XM_018289842.1"/>
</dbReference>
<accession>A0A179EYM0</accession>
<dbReference type="PROSITE" id="PS51891">
    <property type="entry name" value="CENP_V_GFA"/>
    <property type="match status" value="1"/>
</dbReference>
<keyword evidence="6" id="KW-1185">Reference proteome</keyword>
<dbReference type="KEGG" id="pchm:VFPPC_11748"/>